<dbReference type="InterPro" id="IPR029044">
    <property type="entry name" value="Nucleotide-diphossugar_trans"/>
</dbReference>
<feature type="coiled-coil region" evidence="4">
    <location>
        <begin position="558"/>
        <end position="662"/>
    </location>
</feature>
<dbReference type="GO" id="GO:0032259">
    <property type="term" value="P:methylation"/>
    <property type="evidence" value="ECO:0007669"/>
    <property type="project" value="UniProtKB-KW"/>
</dbReference>
<keyword evidence="7" id="KW-1185">Reference proteome</keyword>
<dbReference type="InterPro" id="IPR029063">
    <property type="entry name" value="SAM-dependent_MTases_sf"/>
</dbReference>
<reference evidence="6" key="1">
    <citation type="submission" date="2017-09" db="EMBL/GenBank/DDBJ databases">
        <title>Complete Genome Sequence of ansamitocin-producing Bacterium Actinosynnema pretiosum X47.</title>
        <authorList>
            <person name="Cao G."/>
            <person name="Zong G."/>
            <person name="Zhong C."/>
            <person name="Fu J."/>
        </authorList>
    </citation>
    <scope>NUCLEOTIDE SEQUENCE [LARGE SCALE GENOMIC DNA]</scope>
    <source>
        <strain evidence="6">X47</strain>
    </source>
</reference>
<dbReference type="SUPFAM" id="SSF53448">
    <property type="entry name" value="Nucleotide-diphospho-sugar transferases"/>
    <property type="match status" value="1"/>
</dbReference>
<dbReference type="CDD" id="cd04196">
    <property type="entry name" value="GT_2_like_d"/>
    <property type="match status" value="1"/>
</dbReference>
<dbReference type="PANTHER" id="PTHR43464">
    <property type="entry name" value="METHYLTRANSFERASE"/>
    <property type="match status" value="1"/>
</dbReference>
<feature type="domain" description="Glycosyltransferase 2-like" evidence="5">
    <location>
        <begin position="847"/>
        <end position="1008"/>
    </location>
</feature>
<dbReference type="Proteomes" id="UP000218505">
    <property type="component" value="Chromosome"/>
</dbReference>
<protein>
    <recommendedName>
        <fullName evidence="5">Glycosyltransferase 2-like domain-containing protein</fullName>
    </recommendedName>
</protein>
<dbReference type="Pfam" id="PF00535">
    <property type="entry name" value="Glycos_transf_2"/>
    <property type="match status" value="1"/>
</dbReference>
<evidence type="ECO:0000259" key="5">
    <source>
        <dbReference type="Pfam" id="PF00535"/>
    </source>
</evidence>
<dbReference type="SUPFAM" id="SSF53335">
    <property type="entry name" value="S-adenosyl-L-methionine-dependent methyltransferases"/>
    <property type="match status" value="1"/>
</dbReference>
<organism evidence="6 7">
    <name type="scientific">Actinosynnema pretiosum</name>
    <dbReference type="NCBI Taxonomy" id="42197"/>
    <lineage>
        <taxon>Bacteria</taxon>
        <taxon>Bacillati</taxon>
        <taxon>Actinomycetota</taxon>
        <taxon>Actinomycetes</taxon>
        <taxon>Pseudonocardiales</taxon>
        <taxon>Pseudonocardiaceae</taxon>
        <taxon>Actinosynnema</taxon>
    </lineage>
</organism>
<accession>A0A290YYT8</accession>
<evidence type="ECO:0000256" key="2">
    <source>
        <dbReference type="ARBA" id="ARBA00022679"/>
    </source>
</evidence>
<keyword evidence="2" id="KW-0808">Transferase</keyword>
<evidence type="ECO:0000256" key="4">
    <source>
        <dbReference type="SAM" id="Coils"/>
    </source>
</evidence>
<keyword evidence="4" id="KW-0175">Coiled coil</keyword>
<evidence type="ECO:0000313" key="7">
    <source>
        <dbReference type="Proteomes" id="UP000218505"/>
    </source>
</evidence>
<dbReference type="PANTHER" id="PTHR43464:SF19">
    <property type="entry name" value="UBIQUINONE BIOSYNTHESIS O-METHYLTRANSFERASE, MITOCHONDRIAL"/>
    <property type="match status" value="1"/>
</dbReference>
<evidence type="ECO:0000256" key="3">
    <source>
        <dbReference type="ARBA" id="ARBA00022691"/>
    </source>
</evidence>
<dbReference type="Gene3D" id="3.40.50.150">
    <property type="entry name" value="Vaccinia Virus protein VP39"/>
    <property type="match status" value="1"/>
</dbReference>
<name>A0A290YYT8_9PSEU</name>
<dbReference type="InterPro" id="IPR001173">
    <property type="entry name" value="Glyco_trans_2-like"/>
</dbReference>
<dbReference type="EMBL" id="CP023445">
    <property type="protein sequence ID" value="ATE51915.1"/>
    <property type="molecule type" value="Genomic_DNA"/>
</dbReference>
<keyword evidence="3" id="KW-0949">S-adenosyl-L-methionine</keyword>
<dbReference type="GO" id="GO:0008168">
    <property type="term" value="F:methyltransferase activity"/>
    <property type="evidence" value="ECO:0007669"/>
    <property type="project" value="UniProtKB-KW"/>
</dbReference>
<dbReference type="KEGG" id="apre:CNX65_00290"/>
<dbReference type="Pfam" id="PF13489">
    <property type="entry name" value="Methyltransf_23"/>
    <property type="match status" value="1"/>
</dbReference>
<dbReference type="Gene3D" id="3.90.550.10">
    <property type="entry name" value="Spore Coat Polysaccharide Biosynthesis Protein SpsA, Chain A"/>
    <property type="match status" value="1"/>
</dbReference>
<proteinExistence type="predicted"/>
<dbReference type="CDD" id="cd02440">
    <property type="entry name" value="AdoMet_MTases"/>
    <property type="match status" value="1"/>
</dbReference>
<dbReference type="RefSeq" id="WP_096490964.1">
    <property type="nucleotide sequence ID" value="NZ_CP023445.1"/>
</dbReference>
<sequence length="1171" mass="125923">MVEQPVYADGAEDEVLSRLRRAADVSAGSAELARALPSWELIYHFSPQRTALLAPIELVEGTRVLDFGCGSGVLTRAMGELGAGVVGVEGTPARAEAARERCRDLPNVRIVDGGAEEIGLNGPFDLALLCGVLEYSSVYGDGPEALLEDVVGALEPGGALVLAIENKIGLGYLTGRPEDHHGKSWVGLADYPRGGARTWPRAELAELLANAGLTAQRWMLPYPDYKLPRVIVDADVHGRGDAVDLVDKLVRDPLYGAFGGTTGAVPGRSLHRAAVVEGFGASVSPSFLVVAARTPEAVRRFVRPGLGWLVNSARLPQWRRSRVLTPALELRAVEGAGAESGWLRQEAPAVEPLLPGRPLDSLLLEALARGDEEELRGLLGLWRSCCEEGATELGDQPRHPFLPGTPGVPVLAANALDVHPGNVVLLPDGSPRRIDLEWCAGEGVDAELVLVRALLEFAREVHRSGAPHPWEAELTTAELTLRLCGLVGLAGRARERWSELLVAEARLQELVSGTPSDEVLTALLGDVDRPGQARAWELPPLTQLAAAAADREHLRGVADELRGDVARAEDALDATRRLREEAMAALAEVERLRQEATAEAAHLRRAVAKADEQLGDALMLVADAESERVGVERELAERSSRAEELAGENARLRAELDKLASSSVVRAGNRYLWPAARLVRGARDLALGRGGEEPDRVLRGVGKVAPSAVPLLAGRVRRVSERDAGLRYQLSAPSEVPVGLGQVVDLDGWAVHDDLPVRAVSVELGGRVLPATSGHPRPDVAAALGVHGWTGFRVRLPVRAGAARPVLLVELADATVLRRELPELVGVPHEPEPAPVDWPGGGPRIAVCLATYNAPGGHFHEQIQSIKDQTHSNWVCLISDDGSTDKAALRSATAGDPRFVVVEHAENVGFYRNFGRALAMVPVDADLVALSDQDDVWDADKLAVMAERFTDPSVQLAYCDMRLVDGGGAVVAESAWTNRPNQWTDLEQLLLLNTVTGAATVLRADLLRERVLPLPPGTPAAYHDQWIAATALAVGRIEFVDRALQSYRQHGANVTGWQVPRLADGLPGLRGLAAAGAGVGHGVDLLEARQAELDHITEHELRRIAQFATVLLMRNQDLLSERETARLERLAGAERRLWPLVRLALEGEERPETAGAERRLLAAALLRRHQQ</sequence>
<gene>
    <name evidence="6" type="ORF">CNX65_00290</name>
</gene>
<evidence type="ECO:0000313" key="6">
    <source>
        <dbReference type="EMBL" id="ATE51915.1"/>
    </source>
</evidence>
<keyword evidence="1" id="KW-0489">Methyltransferase</keyword>
<dbReference type="AlphaFoldDB" id="A0A290YYT8"/>
<evidence type="ECO:0000256" key="1">
    <source>
        <dbReference type="ARBA" id="ARBA00022603"/>
    </source>
</evidence>